<accession>A0A8X6RXK4</accession>
<comment type="subcellular location">
    <subcellularLocation>
        <location evidence="3">Endoplasmic reticulum membrane</location>
        <topology evidence="3">Peripheral membrane protein</topology>
    </subcellularLocation>
    <subcellularLocation>
        <location evidence="2">Microsome membrane</location>
        <topology evidence="2">Peripheral membrane protein</topology>
    </subcellularLocation>
</comment>
<gene>
    <name evidence="15" type="primary">CYP2R1</name>
    <name evidence="15" type="ORF">TNCV_2494421</name>
</gene>
<keyword evidence="7 13" id="KW-0479">Metal-binding</keyword>
<dbReference type="PANTHER" id="PTHR24289:SF21">
    <property type="entry name" value="CYTOCHROME P450 1A"/>
    <property type="match status" value="1"/>
</dbReference>
<evidence type="ECO:0000256" key="14">
    <source>
        <dbReference type="RuleBase" id="RU000461"/>
    </source>
</evidence>
<comment type="caution">
    <text evidence="15">The sequence shown here is derived from an EMBL/GenBank/DDBJ whole genome shotgun (WGS) entry which is preliminary data.</text>
</comment>
<keyword evidence="6 13" id="KW-0349">Heme</keyword>
<dbReference type="PRINTS" id="PR00463">
    <property type="entry name" value="EP450I"/>
</dbReference>
<name>A0A8X6RXK4_TRICX</name>
<evidence type="ECO:0000256" key="2">
    <source>
        <dbReference type="ARBA" id="ARBA00004174"/>
    </source>
</evidence>
<dbReference type="Pfam" id="PF00067">
    <property type="entry name" value="p450"/>
    <property type="match status" value="1"/>
</dbReference>
<evidence type="ECO:0000256" key="12">
    <source>
        <dbReference type="ARBA" id="ARBA00023033"/>
    </source>
</evidence>
<dbReference type="EMBL" id="BMAU01021206">
    <property type="protein sequence ID" value="GFX99261.1"/>
    <property type="molecule type" value="Genomic_DNA"/>
</dbReference>
<dbReference type="Gene3D" id="1.10.630.10">
    <property type="entry name" value="Cytochrome P450"/>
    <property type="match status" value="1"/>
</dbReference>
<evidence type="ECO:0000256" key="13">
    <source>
        <dbReference type="PIRSR" id="PIRSR602401-1"/>
    </source>
</evidence>
<evidence type="ECO:0000256" key="6">
    <source>
        <dbReference type="ARBA" id="ARBA00022617"/>
    </source>
</evidence>
<keyword evidence="11 13" id="KW-0408">Iron</keyword>
<dbReference type="InterPro" id="IPR036396">
    <property type="entry name" value="Cyt_P450_sf"/>
</dbReference>
<dbReference type="GO" id="GO:0005789">
    <property type="term" value="C:endoplasmic reticulum membrane"/>
    <property type="evidence" value="ECO:0007669"/>
    <property type="project" value="UniProtKB-SubCell"/>
</dbReference>
<dbReference type="PROSITE" id="PS00086">
    <property type="entry name" value="CYTOCHROME_P450"/>
    <property type="match status" value="1"/>
</dbReference>
<evidence type="ECO:0000256" key="8">
    <source>
        <dbReference type="ARBA" id="ARBA00022824"/>
    </source>
</evidence>
<dbReference type="GO" id="GO:0020037">
    <property type="term" value="F:heme binding"/>
    <property type="evidence" value="ECO:0007669"/>
    <property type="project" value="InterPro"/>
</dbReference>
<keyword evidence="16" id="KW-1185">Reference proteome</keyword>
<sequence>MQGRTLRHWIYGENEIRDRMVRKWVHDNSVMGSPMFMTNHRVTLWDTTLNGYFIPKDSVVVANLWSVHHNPKYWGVDAETFRPERFLTKDGKQVVKSEYFIPFSIGKRSCPGESYARTEVFLYFTSIFQKFNVSLPEGKEPDFDGQLGIGLAPKPQELCLKLR</sequence>
<dbReference type="SUPFAM" id="SSF48264">
    <property type="entry name" value="Cytochrome P450"/>
    <property type="match status" value="1"/>
</dbReference>
<reference evidence="15" key="1">
    <citation type="submission" date="2020-08" db="EMBL/GenBank/DDBJ databases">
        <title>Multicomponent nature underlies the extraordinary mechanical properties of spider dragline silk.</title>
        <authorList>
            <person name="Kono N."/>
            <person name="Nakamura H."/>
            <person name="Mori M."/>
            <person name="Yoshida Y."/>
            <person name="Ohtoshi R."/>
            <person name="Malay A.D."/>
            <person name="Moran D.A.P."/>
            <person name="Tomita M."/>
            <person name="Numata K."/>
            <person name="Arakawa K."/>
        </authorList>
    </citation>
    <scope>NUCLEOTIDE SEQUENCE</scope>
</reference>
<evidence type="ECO:0000313" key="16">
    <source>
        <dbReference type="Proteomes" id="UP000887159"/>
    </source>
</evidence>
<evidence type="ECO:0000256" key="5">
    <source>
        <dbReference type="ARBA" id="ARBA00012109"/>
    </source>
</evidence>
<evidence type="ECO:0000256" key="11">
    <source>
        <dbReference type="ARBA" id="ARBA00023004"/>
    </source>
</evidence>
<dbReference type="GO" id="GO:0042446">
    <property type="term" value="P:hormone biosynthetic process"/>
    <property type="evidence" value="ECO:0007669"/>
    <property type="project" value="TreeGrafter"/>
</dbReference>
<evidence type="ECO:0000256" key="10">
    <source>
        <dbReference type="ARBA" id="ARBA00023002"/>
    </source>
</evidence>
<dbReference type="GO" id="GO:0005506">
    <property type="term" value="F:iron ion binding"/>
    <property type="evidence" value="ECO:0007669"/>
    <property type="project" value="InterPro"/>
</dbReference>
<organism evidence="15 16">
    <name type="scientific">Trichonephila clavipes</name>
    <name type="common">Golden silk orbweaver</name>
    <name type="synonym">Nephila clavipes</name>
    <dbReference type="NCBI Taxonomy" id="2585209"/>
    <lineage>
        <taxon>Eukaryota</taxon>
        <taxon>Metazoa</taxon>
        <taxon>Ecdysozoa</taxon>
        <taxon>Arthropoda</taxon>
        <taxon>Chelicerata</taxon>
        <taxon>Arachnida</taxon>
        <taxon>Araneae</taxon>
        <taxon>Araneomorphae</taxon>
        <taxon>Entelegynae</taxon>
        <taxon>Araneoidea</taxon>
        <taxon>Nephilidae</taxon>
        <taxon>Trichonephila</taxon>
    </lineage>
</organism>
<protein>
    <recommendedName>
        <fullName evidence="5">unspecific monooxygenase</fullName>
        <ecNumber evidence="5">1.14.14.1</ecNumber>
    </recommendedName>
</protein>
<keyword evidence="9" id="KW-0492">Microsome</keyword>
<evidence type="ECO:0000313" key="15">
    <source>
        <dbReference type="EMBL" id="GFX99261.1"/>
    </source>
</evidence>
<dbReference type="InterPro" id="IPR001128">
    <property type="entry name" value="Cyt_P450"/>
</dbReference>
<feature type="binding site" description="axial binding residue" evidence="13">
    <location>
        <position position="110"/>
    </location>
    <ligand>
        <name>heme</name>
        <dbReference type="ChEBI" id="CHEBI:30413"/>
    </ligand>
    <ligandPart>
        <name>Fe</name>
        <dbReference type="ChEBI" id="CHEBI:18248"/>
    </ligandPart>
</feature>
<keyword evidence="8" id="KW-0256">Endoplasmic reticulum</keyword>
<evidence type="ECO:0000256" key="7">
    <source>
        <dbReference type="ARBA" id="ARBA00022723"/>
    </source>
</evidence>
<evidence type="ECO:0000256" key="3">
    <source>
        <dbReference type="ARBA" id="ARBA00004406"/>
    </source>
</evidence>
<comment type="cofactor">
    <cofactor evidence="1 13">
        <name>heme</name>
        <dbReference type="ChEBI" id="CHEBI:30413"/>
    </cofactor>
</comment>
<dbReference type="EC" id="1.14.14.1" evidence="5"/>
<evidence type="ECO:0000256" key="4">
    <source>
        <dbReference type="ARBA" id="ARBA00010617"/>
    </source>
</evidence>
<dbReference type="InterPro" id="IPR017972">
    <property type="entry name" value="Cyt_P450_CS"/>
</dbReference>
<keyword evidence="10 14" id="KW-0560">Oxidoreductase</keyword>
<dbReference type="InterPro" id="IPR002401">
    <property type="entry name" value="Cyt_P450_E_grp-I"/>
</dbReference>
<dbReference type="PANTHER" id="PTHR24289">
    <property type="entry name" value="STEROID 17-ALPHA-HYDROXYLASE/17,20 LYASE"/>
    <property type="match status" value="1"/>
</dbReference>
<comment type="similarity">
    <text evidence="4 14">Belongs to the cytochrome P450 family.</text>
</comment>
<proteinExistence type="inferred from homology"/>
<evidence type="ECO:0000256" key="1">
    <source>
        <dbReference type="ARBA" id="ARBA00001971"/>
    </source>
</evidence>
<keyword evidence="12 14" id="KW-0503">Monooxygenase</keyword>
<dbReference type="GO" id="GO:0042448">
    <property type="term" value="P:progesterone metabolic process"/>
    <property type="evidence" value="ECO:0007669"/>
    <property type="project" value="TreeGrafter"/>
</dbReference>
<evidence type="ECO:0000256" key="9">
    <source>
        <dbReference type="ARBA" id="ARBA00022848"/>
    </source>
</evidence>
<dbReference type="GO" id="GO:0004508">
    <property type="term" value="F:steroid 17-alpha-monooxygenase activity"/>
    <property type="evidence" value="ECO:0007669"/>
    <property type="project" value="TreeGrafter"/>
</dbReference>
<dbReference type="Proteomes" id="UP000887159">
    <property type="component" value="Unassembled WGS sequence"/>
</dbReference>
<dbReference type="AlphaFoldDB" id="A0A8X6RXK4"/>